<evidence type="ECO:0000259" key="2">
    <source>
        <dbReference type="Pfam" id="PF07727"/>
    </source>
</evidence>
<dbReference type="InterPro" id="IPR013103">
    <property type="entry name" value="RVT_2"/>
</dbReference>
<reference evidence="3" key="1">
    <citation type="submission" date="2025-08" db="UniProtKB">
        <authorList>
            <consortium name="RefSeq"/>
        </authorList>
    </citation>
    <scope>IDENTIFICATION</scope>
</reference>
<dbReference type="SUPFAM" id="SSF53098">
    <property type="entry name" value="Ribonuclease H-like"/>
    <property type="match status" value="1"/>
</dbReference>
<sequence>MHDFILAEDSELWDIICDGLFIPMKTIGEPAVTVPKTRKEYNDTDRKAIEKNFRAKKIPVCGIRPDEYNMISACQSPKEIWEALQMAHEGTTQIKQSKIDMLTTDLLSVSQICDKGNKVESLSKTCTVTNLVTGEVILLAKRFKNMYVANFESLKNGNLTCLSVIDDNAELTKDETFPVFAAFVKKIQLKMSHNVVSIRSDHGIEFDNVKFDEFCAENEAVNTACYLVNKCMIRSLLNKTPYELLNGRKPKLTHLRTFGCKCFVLNNGKEASGKFDAKSDEVIDMANGKADMMSQVKESNEDGAAESPTDTEEHVPSITTTEAENRVIDAVQGTLDAELRSGTYVNNGSHSEEPGSSRNEIQALYELKQAPHAWYERLSKFLLENGFTRGKIDNTLFLKKRGRNLLIVQVYVDDIIFSATNDSLCAEFAKLNGSEVEMSMMGELNFFLGAAS</sequence>
<dbReference type="PANTHER" id="PTHR34676:SF8">
    <property type="entry name" value="TRANSMEMBRANE PROTEIN"/>
    <property type="match status" value="1"/>
</dbReference>
<evidence type="ECO:0000313" key="3">
    <source>
        <dbReference type="RefSeq" id="XP_016480364.1"/>
    </source>
</evidence>
<organism evidence="3">
    <name type="scientific">Nicotiana tabacum</name>
    <name type="common">Common tobacco</name>
    <dbReference type="NCBI Taxonomy" id="4097"/>
    <lineage>
        <taxon>Eukaryota</taxon>
        <taxon>Viridiplantae</taxon>
        <taxon>Streptophyta</taxon>
        <taxon>Embryophyta</taxon>
        <taxon>Tracheophyta</taxon>
        <taxon>Spermatophyta</taxon>
        <taxon>Magnoliopsida</taxon>
        <taxon>eudicotyledons</taxon>
        <taxon>Gunneridae</taxon>
        <taxon>Pentapetalae</taxon>
        <taxon>asterids</taxon>
        <taxon>lamiids</taxon>
        <taxon>Solanales</taxon>
        <taxon>Solanaceae</taxon>
        <taxon>Nicotianoideae</taxon>
        <taxon>Nicotianeae</taxon>
        <taxon>Nicotiana</taxon>
    </lineage>
</organism>
<dbReference type="KEGG" id="nta:107801533"/>
<protein>
    <recommendedName>
        <fullName evidence="2">Reverse transcriptase Ty1/copia-type domain-containing protein</fullName>
    </recommendedName>
</protein>
<feature type="domain" description="Reverse transcriptase Ty1/copia-type" evidence="2">
    <location>
        <begin position="333"/>
        <end position="449"/>
    </location>
</feature>
<dbReference type="OrthoDB" id="1306217at2759"/>
<dbReference type="PaxDb" id="4097-A0A1S4AUK7"/>
<accession>A0A1S4AUK7</accession>
<proteinExistence type="predicted"/>
<dbReference type="RefSeq" id="XP_016480364.1">
    <property type="nucleotide sequence ID" value="XM_016624878.1"/>
</dbReference>
<name>A0A1S4AUK7_TOBAC</name>
<dbReference type="InterPro" id="IPR012337">
    <property type="entry name" value="RNaseH-like_sf"/>
</dbReference>
<dbReference type="Pfam" id="PF07727">
    <property type="entry name" value="RVT_2"/>
    <property type="match status" value="1"/>
</dbReference>
<dbReference type="PANTHER" id="PTHR34676">
    <property type="entry name" value="DUF4219 DOMAIN-CONTAINING PROTEIN-RELATED"/>
    <property type="match status" value="1"/>
</dbReference>
<evidence type="ECO:0000256" key="1">
    <source>
        <dbReference type="SAM" id="MobiDB-lite"/>
    </source>
</evidence>
<feature type="region of interest" description="Disordered" evidence="1">
    <location>
        <begin position="295"/>
        <end position="323"/>
    </location>
</feature>
<dbReference type="AlphaFoldDB" id="A0A1S4AUK7"/>
<gene>
    <name evidence="3" type="primary">LOC107801533</name>
</gene>